<keyword evidence="1" id="KW-0808">Transferase</keyword>
<proteinExistence type="predicted"/>
<keyword evidence="1" id="KW-0695">RNA-directed DNA polymerase</keyword>
<dbReference type="EMBL" id="SMMG02000005">
    <property type="protein sequence ID" value="KAA3474478.1"/>
    <property type="molecule type" value="Genomic_DNA"/>
</dbReference>
<reference evidence="2" key="1">
    <citation type="journal article" date="2019" name="Plant Biotechnol. J.">
        <title>Genome sequencing of the Australian wild diploid species Gossypium australe highlights disease resistance and delayed gland morphogenesis.</title>
        <authorList>
            <person name="Cai Y."/>
            <person name="Cai X."/>
            <person name="Wang Q."/>
            <person name="Wang P."/>
            <person name="Zhang Y."/>
            <person name="Cai C."/>
            <person name="Xu Y."/>
            <person name="Wang K."/>
            <person name="Zhou Z."/>
            <person name="Wang C."/>
            <person name="Geng S."/>
            <person name="Li B."/>
            <person name="Dong Q."/>
            <person name="Hou Y."/>
            <person name="Wang H."/>
            <person name="Ai P."/>
            <person name="Liu Z."/>
            <person name="Yi F."/>
            <person name="Sun M."/>
            <person name="An G."/>
            <person name="Cheng J."/>
            <person name="Zhang Y."/>
            <person name="Shi Q."/>
            <person name="Xie Y."/>
            <person name="Shi X."/>
            <person name="Chang Y."/>
            <person name="Huang F."/>
            <person name="Chen Y."/>
            <person name="Hong S."/>
            <person name="Mi L."/>
            <person name="Sun Q."/>
            <person name="Zhang L."/>
            <person name="Zhou B."/>
            <person name="Peng R."/>
            <person name="Zhang X."/>
            <person name="Liu F."/>
        </authorList>
    </citation>
    <scope>NUCLEOTIDE SEQUENCE [LARGE SCALE GENOMIC DNA]</scope>
    <source>
        <strain evidence="2">cv. PA1801</strain>
    </source>
</reference>
<gene>
    <name evidence="1" type="ORF">EPI10_024765</name>
</gene>
<comment type="caution">
    <text evidence="1">The sequence shown here is derived from an EMBL/GenBank/DDBJ whole genome shotgun (WGS) entry which is preliminary data.</text>
</comment>
<dbReference type="Proteomes" id="UP000325315">
    <property type="component" value="Unassembled WGS sequence"/>
</dbReference>
<keyword evidence="2" id="KW-1185">Reference proteome</keyword>
<dbReference type="AlphaFoldDB" id="A0A5B6VZZ6"/>
<name>A0A5B6VZZ6_9ROSI</name>
<accession>A0A5B6VZZ6</accession>
<keyword evidence="1" id="KW-0548">Nucleotidyltransferase</keyword>
<evidence type="ECO:0000313" key="1">
    <source>
        <dbReference type="EMBL" id="KAA3474478.1"/>
    </source>
</evidence>
<organism evidence="1 2">
    <name type="scientific">Gossypium australe</name>
    <dbReference type="NCBI Taxonomy" id="47621"/>
    <lineage>
        <taxon>Eukaryota</taxon>
        <taxon>Viridiplantae</taxon>
        <taxon>Streptophyta</taxon>
        <taxon>Embryophyta</taxon>
        <taxon>Tracheophyta</taxon>
        <taxon>Spermatophyta</taxon>
        <taxon>Magnoliopsida</taxon>
        <taxon>eudicotyledons</taxon>
        <taxon>Gunneridae</taxon>
        <taxon>Pentapetalae</taxon>
        <taxon>rosids</taxon>
        <taxon>malvids</taxon>
        <taxon>Malvales</taxon>
        <taxon>Malvaceae</taxon>
        <taxon>Malvoideae</taxon>
        <taxon>Gossypium</taxon>
    </lineage>
</organism>
<protein>
    <submittedName>
        <fullName evidence="1">Reverse transcriptase</fullName>
    </submittedName>
</protein>
<evidence type="ECO:0000313" key="2">
    <source>
        <dbReference type="Proteomes" id="UP000325315"/>
    </source>
</evidence>
<sequence>MAKGILSSSICLPLSVEIEVEQERSWDTIKDSLFQFVREAFSTGRSTLDNILITQEAVHSMMRLQGQQGAMIFKIDLHKSIVLGQPFKIVSQGLTLSHVFFADNLLLFAKAKETLVSSLIVNLEKTKLFILSNIRITITFYLNQICEIHLTDDLGKYVGVPLIHKKSFQGDVMKKLRIGKANFFHLLEGEYLYNLQRVLFLCIQCNRLSYLF</sequence>
<dbReference type="GO" id="GO:0003964">
    <property type="term" value="F:RNA-directed DNA polymerase activity"/>
    <property type="evidence" value="ECO:0007669"/>
    <property type="project" value="UniProtKB-KW"/>
</dbReference>